<protein>
    <submittedName>
        <fullName evidence="1">Uncharacterized protein</fullName>
    </submittedName>
</protein>
<name>A0ACB9CRL3_CICIN</name>
<reference evidence="2" key="1">
    <citation type="journal article" date="2022" name="Mol. Ecol. Resour.">
        <title>The genomes of chicory, endive, great burdock and yacon provide insights into Asteraceae palaeo-polyploidization history and plant inulin production.</title>
        <authorList>
            <person name="Fan W."/>
            <person name="Wang S."/>
            <person name="Wang H."/>
            <person name="Wang A."/>
            <person name="Jiang F."/>
            <person name="Liu H."/>
            <person name="Zhao H."/>
            <person name="Xu D."/>
            <person name="Zhang Y."/>
        </authorList>
    </citation>
    <scope>NUCLEOTIDE SEQUENCE [LARGE SCALE GENOMIC DNA]</scope>
    <source>
        <strain evidence="2">cv. Punajuju</strain>
    </source>
</reference>
<sequence length="74" mass="9161">MIGFWNLKPSLFSDFWTLLHCLDDQRSLNRWIILKFGLQLRDIHMQEYKEYVLVFGWIHRVATWILRCRSRMCD</sequence>
<reference evidence="1 2" key="2">
    <citation type="journal article" date="2022" name="Mol. Ecol. Resour.">
        <title>The genomes of chicory, endive, great burdock and yacon provide insights into Asteraceae paleo-polyploidization history and plant inulin production.</title>
        <authorList>
            <person name="Fan W."/>
            <person name="Wang S."/>
            <person name="Wang H."/>
            <person name="Wang A."/>
            <person name="Jiang F."/>
            <person name="Liu H."/>
            <person name="Zhao H."/>
            <person name="Xu D."/>
            <person name="Zhang Y."/>
        </authorList>
    </citation>
    <scope>NUCLEOTIDE SEQUENCE [LARGE SCALE GENOMIC DNA]</scope>
    <source>
        <strain evidence="2">cv. Punajuju</strain>
        <tissue evidence="1">Leaves</tissue>
    </source>
</reference>
<accession>A0ACB9CRL3</accession>
<dbReference type="Proteomes" id="UP001055811">
    <property type="component" value="Linkage Group LG05"/>
</dbReference>
<comment type="caution">
    <text evidence="1">The sequence shown here is derived from an EMBL/GenBank/DDBJ whole genome shotgun (WGS) entry which is preliminary data.</text>
</comment>
<dbReference type="EMBL" id="CM042013">
    <property type="protein sequence ID" value="KAI3736905.1"/>
    <property type="molecule type" value="Genomic_DNA"/>
</dbReference>
<proteinExistence type="predicted"/>
<organism evidence="1 2">
    <name type="scientific">Cichorium intybus</name>
    <name type="common">Chicory</name>
    <dbReference type="NCBI Taxonomy" id="13427"/>
    <lineage>
        <taxon>Eukaryota</taxon>
        <taxon>Viridiplantae</taxon>
        <taxon>Streptophyta</taxon>
        <taxon>Embryophyta</taxon>
        <taxon>Tracheophyta</taxon>
        <taxon>Spermatophyta</taxon>
        <taxon>Magnoliopsida</taxon>
        <taxon>eudicotyledons</taxon>
        <taxon>Gunneridae</taxon>
        <taxon>Pentapetalae</taxon>
        <taxon>asterids</taxon>
        <taxon>campanulids</taxon>
        <taxon>Asterales</taxon>
        <taxon>Asteraceae</taxon>
        <taxon>Cichorioideae</taxon>
        <taxon>Cichorieae</taxon>
        <taxon>Cichoriinae</taxon>
        <taxon>Cichorium</taxon>
    </lineage>
</organism>
<gene>
    <name evidence="1" type="ORF">L2E82_26893</name>
</gene>
<keyword evidence="2" id="KW-1185">Reference proteome</keyword>
<evidence type="ECO:0000313" key="2">
    <source>
        <dbReference type="Proteomes" id="UP001055811"/>
    </source>
</evidence>
<evidence type="ECO:0000313" key="1">
    <source>
        <dbReference type="EMBL" id="KAI3736905.1"/>
    </source>
</evidence>